<evidence type="ECO:0000256" key="3">
    <source>
        <dbReference type="ARBA" id="ARBA00022692"/>
    </source>
</evidence>
<dbReference type="EMBL" id="CZBY01000037">
    <property type="protein sequence ID" value="CUQ92829.1"/>
    <property type="molecule type" value="Genomic_DNA"/>
</dbReference>
<keyword evidence="3 6" id="KW-0812">Transmembrane</keyword>
<gene>
    <name evidence="7" type="primary">fimA</name>
    <name evidence="7" type="ORF">ERS852540_02608</name>
</gene>
<keyword evidence="2" id="KW-0488">Methylation</keyword>
<evidence type="ECO:0000256" key="1">
    <source>
        <dbReference type="ARBA" id="ARBA00004167"/>
    </source>
</evidence>
<name>A0A175A7D5_9FIRM</name>
<accession>A0A175A7D5</accession>
<dbReference type="GO" id="GO:0015627">
    <property type="term" value="C:type II protein secretion system complex"/>
    <property type="evidence" value="ECO:0007669"/>
    <property type="project" value="InterPro"/>
</dbReference>
<dbReference type="PANTHER" id="PTHR30093">
    <property type="entry name" value="GENERAL SECRETION PATHWAY PROTEIN G"/>
    <property type="match status" value="1"/>
</dbReference>
<evidence type="ECO:0000256" key="5">
    <source>
        <dbReference type="ARBA" id="ARBA00023136"/>
    </source>
</evidence>
<dbReference type="GO" id="GO:0015628">
    <property type="term" value="P:protein secretion by the type II secretion system"/>
    <property type="evidence" value="ECO:0007669"/>
    <property type="project" value="InterPro"/>
</dbReference>
<dbReference type="NCBIfam" id="TIGR02532">
    <property type="entry name" value="IV_pilin_GFxxxE"/>
    <property type="match status" value="1"/>
</dbReference>
<feature type="transmembrane region" description="Helical" evidence="6">
    <location>
        <begin position="20"/>
        <end position="41"/>
    </location>
</feature>
<dbReference type="InterPro" id="IPR012902">
    <property type="entry name" value="N_methyl_site"/>
</dbReference>
<proteinExistence type="predicted"/>
<dbReference type="PANTHER" id="PTHR30093:SF44">
    <property type="entry name" value="TYPE II SECRETION SYSTEM CORE PROTEIN G"/>
    <property type="match status" value="1"/>
</dbReference>
<dbReference type="Proteomes" id="UP000095662">
    <property type="component" value="Unassembled WGS sequence"/>
</dbReference>
<dbReference type="PRINTS" id="PR00813">
    <property type="entry name" value="BCTERIALGSPG"/>
</dbReference>
<dbReference type="InterPro" id="IPR045584">
    <property type="entry name" value="Pilin-like"/>
</dbReference>
<keyword evidence="5 6" id="KW-0472">Membrane</keyword>
<protein>
    <submittedName>
        <fullName evidence="7">Serogroup C1</fullName>
    </submittedName>
</protein>
<dbReference type="Pfam" id="PF07963">
    <property type="entry name" value="N_methyl"/>
    <property type="match status" value="1"/>
</dbReference>
<reference evidence="7 8" key="1">
    <citation type="submission" date="2015-09" db="EMBL/GenBank/DDBJ databases">
        <authorList>
            <consortium name="Pathogen Informatics"/>
        </authorList>
    </citation>
    <scope>NUCLEOTIDE SEQUENCE [LARGE SCALE GENOMIC DNA]</scope>
    <source>
        <strain evidence="7 8">2789STDY5834928</strain>
    </source>
</reference>
<dbReference type="PROSITE" id="PS00409">
    <property type="entry name" value="PROKAR_NTER_METHYL"/>
    <property type="match status" value="1"/>
</dbReference>
<dbReference type="SUPFAM" id="SSF54523">
    <property type="entry name" value="Pili subunits"/>
    <property type="match status" value="1"/>
</dbReference>
<dbReference type="STRING" id="39492.ERS852540_02608"/>
<dbReference type="GO" id="GO:0016020">
    <property type="term" value="C:membrane"/>
    <property type="evidence" value="ECO:0007669"/>
    <property type="project" value="UniProtKB-SubCell"/>
</dbReference>
<evidence type="ECO:0000256" key="6">
    <source>
        <dbReference type="SAM" id="Phobius"/>
    </source>
</evidence>
<evidence type="ECO:0000256" key="4">
    <source>
        <dbReference type="ARBA" id="ARBA00022989"/>
    </source>
</evidence>
<keyword evidence="4 6" id="KW-1133">Transmembrane helix</keyword>
<dbReference type="Gene3D" id="3.30.700.10">
    <property type="entry name" value="Glycoprotein, Type 4 Pilin"/>
    <property type="match status" value="1"/>
</dbReference>
<evidence type="ECO:0000313" key="8">
    <source>
        <dbReference type="Proteomes" id="UP000095662"/>
    </source>
</evidence>
<dbReference type="InterPro" id="IPR000983">
    <property type="entry name" value="Bac_GSPG_pilin"/>
</dbReference>
<evidence type="ECO:0000313" key="7">
    <source>
        <dbReference type="EMBL" id="CUQ92829.1"/>
    </source>
</evidence>
<dbReference type="AlphaFoldDB" id="A0A175A7D5"/>
<sequence>MIKKLQKLKAKKGFTLVELIVVIAIIGVLAAILIPTMLGFVTSSRVTSANSTAASIKKQIDNFLTDADTAGYGMKQSSAAKANITFKIDADGEWEASVVTGTYTGGAAGGALTDAFKTGGSVQWDAAADNITKDTPKSSAANATALLTIDLASVFPDVKSSYIYAYCEGGKTLYVAYTADGNTKPTSMPGEADFKAGTYVWDGNTAGITSDGITLGTAPALTLGTSSSST</sequence>
<comment type="subcellular location">
    <subcellularLocation>
        <location evidence="1">Membrane</location>
        <topology evidence="1">Single-pass membrane protein</topology>
    </subcellularLocation>
</comment>
<organism evidence="7 8">
    <name type="scientific">[Eubacterium] siraeum</name>
    <dbReference type="NCBI Taxonomy" id="39492"/>
    <lineage>
        <taxon>Bacteria</taxon>
        <taxon>Bacillati</taxon>
        <taxon>Bacillota</taxon>
        <taxon>Clostridia</taxon>
        <taxon>Eubacteriales</taxon>
        <taxon>Oscillospiraceae</taxon>
        <taxon>Oscillospiraceae incertae sedis</taxon>
    </lineage>
</organism>
<evidence type="ECO:0000256" key="2">
    <source>
        <dbReference type="ARBA" id="ARBA00022481"/>
    </source>
</evidence>